<keyword evidence="1" id="KW-0472">Membrane</keyword>
<dbReference type="Proteomes" id="UP000295558">
    <property type="component" value="Unassembled WGS sequence"/>
</dbReference>
<feature type="transmembrane region" description="Helical" evidence="1">
    <location>
        <begin position="6"/>
        <end position="30"/>
    </location>
</feature>
<evidence type="ECO:0000313" key="3">
    <source>
        <dbReference type="Proteomes" id="UP000295558"/>
    </source>
</evidence>
<dbReference type="AlphaFoldDB" id="A0A4R6ZHT0"/>
<comment type="caution">
    <text evidence="2">The sequence shown here is derived from an EMBL/GenBank/DDBJ whole genome shotgun (WGS) entry which is preliminary data.</text>
</comment>
<keyword evidence="3" id="KW-1185">Reference proteome</keyword>
<sequence>MSNSTMIDVLMSITVVQMFLVLILIAKPLWEEVYKIIRRIFGRG</sequence>
<name>A0A4R6ZHT0_9LIST</name>
<protein>
    <submittedName>
        <fullName evidence="2">Uncharacterized protein</fullName>
    </submittedName>
</protein>
<evidence type="ECO:0000313" key="2">
    <source>
        <dbReference type="EMBL" id="TDR51715.1"/>
    </source>
</evidence>
<proteinExistence type="predicted"/>
<dbReference type="EMBL" id="SNZK01000011">
    <property type="protein sequence ID" value="TDR51715.1"/>
    <property type="molecule type" value="Genomic_DNA"/>
</dbReference>
<organism evidence="2 3">
    <name type="scientific">Listeria rocourtiae</name>
    <dbReference type="NCBI Taxonomy" id="647910"/>
    <lineage>
        <taxon>Bacteria</taxon>
        <taxon>Bacillati</taxon>
        <taxon>Bacillota</taxon>
        <taxon>Bacilli</taxon>
        <taxon>Bacillales</taxon>
        <taxon>Listeriaceae</taxon>
        <taxon>Listeria</taxon>
    </lineage>
</organism>
<gene>
    <name evidence="2" type="ORF">DFP96_11121</name>
</gene>
<keyword evidence="1" id="KW-1133">Transmembrane helix</keyword>
<accession>A0A4R6ZHT0</accession>
<keyword evidence="1" id="KW-0812">Transmembrane</keyword>
<reference evidence="2 3" key="1">
    <citation type="submission" date="2019-03" db="EMBL/GenBank/DDBJ databases">
        <title>Genomic Encyclopedia of Type Strains, Phase III (KMG-III): the genomes of soil and plant-associated and newly described type strains.</title>
        <authorList>
            <person name="Whitman W."/>
        </authorList>
    </citation>
    <scope>NUCLEOTIDE SEQUENCE [LARGE SCALE GENOMIC DNA]</scope>
    <source>
        <strain evidence="2 3">CECT 7972</strain>
    </source>
</reference>
<evidence type="ECO:0000256" key="1">
    <source>
        <dbReference type="SAM" id="Phobius"/>
    </source>
</evidence>
<dbReference type="RefSeq" id="WP_279586589.1">
    <property type="nucleotide sequence ID" value="NZ_SNZK01000011.1"/>
</dbReference>